<evidence type="ECO:0000256" key="13">
    <source>
        <dbReference type="ARBA" id="ARBA00042443"/>
    </source>
</evidence>
<organism evidence="17 18">
    <name type="scientific">Candidatus Kaiserbacteria bacterium RIFCSPHIGHO2_02_FULL_55_17</name>
    <dbReference type="NCBI Taxonomy" id="1798496"/>
    <lineage>
        <taxon>Bacteria</taxon>
        <taxon>Candidatus Kaiseribacteriota</taxon>
    </lineage>
</organism>
<proteinExistence type="inferred from homology"/>
<evidence type="ECO:0000313" key="17">
    <source>
        <dbReference type="EMBL" id="OGG64480.1"/>
    </source>
</evidence>
<dbReference type="STRING" id="1798496.A3C94_02520"/>
<comment type="catalytic activity">
    <reaction evidence="15">
        <text>phosphoenolpyruvate + UDP-N-acetyl-alpha-D-glucosamine = UDP-N-acetyl-3-O-(1-carboxyvinyl)-alpha-D-glucosamine + phosphate</text>
        <dbReference type="Rhea" id="RHEA:18681"/>
        <dbReference type="ChEBI" id="CHEBI:43474"/>
        <dbReference type="ChEBI" id="CHEBI:57705"/>
        <dbReference type="ChEBI" id="CHEBI:58702"/>
        <dbReference type="ChEBI" id="CHEBI:68483"/>
        <dbReference type="EC" id="2.5.1.7"/>
    </reaction>
</comment>
<dbReference type="PANTHER" id="PTHR43783:SF1">
    <property type="entry name" value="UDP-N-ACETYLGLUCOSAMINE 1-CARBOXYVINYLTRANSFERASE"/>
    <property type="match status" value="1"/>
</dbReference>
<evidence type="ECO:0000256" key="14">
    <source>
        <dbReference type="ARBA" id="ARBA00042842"/>
    </source>
</evidence>
<dbReference type="GO" id="GO:0005737">
    <property type="term" value="C:cytoplasm"/>
    <property type="evidence" value="ECO:0007669"/>
    <property type="project" value="UniProtKB-SubCell"/>
</dbReference>
<evidence type="ECO:0000256" key="15">
    <source>
        <dbReference type="ARBA" id="ARBA00047527"/>
    </source>
</evidence>
<protein>
    <recommendedName>
        <fullName evidence="12">UDP-N-acetylglucosamine 1-carboxyvinyltransferase</fullName>
        <ecNumber evidence="11">2.5.1.7</ecNumber>
    </recommendedName>
    <alternativeName>
        <fullName evidence="13">Enoylpyruvate transferase</fullName>
    </alternativeName>
    <alternativeName>
        <fullName evidence="14">UDP-N-acetylglucosamine enolpyruvyl transferase</fullName>
    </alternativeName>
</protein>
<evidence type="ECO:0000256" key="1">
    <source>
        <dbReference type="ARBA" id="ARBA00004496"/>
    </source>
</evidence>
<keyword evidence="5 17" id="KW-0808">Transferase</keyword>
<dbReference type="GO" id="GO:0071555">
    <property type="term" value="P:cell wall organization"/>
    <property type="evidence" value="ECO:0007669"/>
    <property type="project" value="UniProtKB-KW"/>
</dbReference>
<dbReference type="InterPro" id="IPR050068">
    <property type="entry name" value="MurA_subfamily"/>
</dbReference>
<dbReference type="GO" id="GO:0009252">
    <property type="term" value="P:peptidoglycan biosynthetic process"/>
    <property type="evidence" value="ECO:0007669"/>
    <property type="project" value="UniProtKB-KW"/>
</dbReference>
<dbReference type="Proteomes" id="UP000177232">
    <property type="component" value="Unassembled WGS sequence"/>
</dbReference>
<evidence type="ECO:0000256" key="10">
    <source>
        <dbReference type="ARBA" id="ARBA00038367"/>
    </source>
</evidence>
<dbReference type="EC" id="2.5.1.7" evidence="11"/>
<dbReference type="AlphaFoldDB" id="A0A1F6DT69"/>
<reference evidence="17 18" key="1">
    <citation type="journal article" date="2016" name="Nat. Commun.">
        <title>Thousands of microbial genomes shed light on interconnected biogeochemical processes in an aquifer system.</title>
        <authorList>
            <person name="Anantharaman K."/>
            <person name="Brown C.T."/>
            <person name="Hug L.A."/>
            <person name="Sharon I."/>
            <person name="Castelle C.J."/>
            <person name="Probst A.J."/>
            <person name="Thomas B.C."/>
            <person name="Singh A."/>
            <person name="Wilkins M.J."/>
            <person name="Karaoz U."/>
            <person name="Brodie E.L."/>
            <person name="Williams K.H."/>
            <person name="Hubbard S.S."/>
            <person name="Banfield J.F."/>
        </authorList>
    </citation>
    <scope>NUCLEOTIDE SEQUENCE [LARGE SCALE GENOMIC DNA]</scope>
</reference>
<evidence type="ECO:0000259" key="16">
    <source>
        <dbReference type="Pfam" id="PF00275"/>
    </source>
</evidence>
<evidence type="ECO:0000256" key="12">
    <source>
        <dbReference type="ARBA" id="ARBA00039754"/>
    </source>
</evidence>
<evidence type="ECO:0000256" key="5">
    <source>
        <dbReference type="ARBA" id="ARBA00022679"/>
    </source>
</evidence>
<evidence type="ECO:0000256" key="2">
    <source>
        <dbReference type="ARBA" id="ARBA00004752"/>
    </source>
</evidence>
<dbReference type="NCBIfam" id="NF006873">
    <property type="entry name" value="PRK09369.1"/>
    <property type="match status" value="1"/>
</dbReference>
<sequence length="443" mass="48056">MQGEMNFIIEGGKQLSGRVETSRSKNGAVALLAASLLNRGRTTLLNVPKIEEVNRLIEVLRSIGVSVEWFTPSGVEGNGSSVIIEPPEKISLDTIDTAAAAKTRSILMFIGPLLHLFKEFELPQSGGCTLGTRSVRPHLMALEKFGVTIETRSESYRITHAGLHEAEIILYESSDTATINALLAAARIAGTSVIKYASANYQVQEVCGYLRELGVSIEGIGSTTLTIHGVPEIIEDVSYSVAEDPTDAMFFISAAAVTGSAITIANAPIEFLEVELFILEKMGLKFELSETKLSENGITKLKDISIEASELTAFPEKIHARPYPGLNIDNLPFFAVIATQAKGATLIHDWVYEKRAIYYTELDRLGAVTNLHDPHRISITGPTKLKAAEVICPPALRPATIILVGMLAAKGRSVLRNVYSINRGYEDIVHRLQLLGASIEATN</sequence>
<keyword evidence="9" id="KW-0961">Cell wall biogenesis/degradation</keyword>
<dbReference type="InterPro" id="IPR036968">
    <property type="entry name" value="Enolpyruvate_Tfrase_sf"/>
</dbReference>
<comment type="caution">
    <text evidence="17">The sequence shown here is derived from an EMBL/GenBank/DDBJ whole genome shotgun (WGS) entry which is preliminary data.</text>
</comment>
<feature type="domain" description="Enolpyruvate transferase" evidence="16">
    <location>
        <begin position="10"/>
        <end position="432"/>
    </location>
</feature>
<keyword evidence="8" id="KW-0131">Cell cycle</keyword>
<evidence type="ECO:0000313" key="18">
    <source>
        <dbReference type="Proteomes" id="UP000177232"/>
    </source>
</evidence>
<evidence type="ECO:0000256" key="7">
    <source>
        <dbReference type="ARBA" id="ARBA00022984"/>
    </source>
</evidence>
<evidence type="ECO:0000256" key="6">
    <source>
        <dbReference type="ARBA" id="ARBA00022960"/>
    </source>
</evidence>
<keyword evidence="6" id="KW-0133">Cell shape</keyword>
<dbReference type="GO" id="GO:0008360">
    <property type="term" value="P:regulation of cell shape"/>
    <property type="evidence" value="ECO:0007669"/>
    <property type="project" value="UniProtKB-KW"/>
</dbReference>
<keyword evidence="4" id="KW-0132">Cell division</keyword>
<dbReference type="InterPro" id="IPR001986">
    <property type="entry name" value="Enolpyruvate_Tfrase_dom"/>
</dbReference>
<dbReference type="GO" id="GO:0051301">
    <property type="term" value="P:cell division"/>
    <property type="evidence" value="ECO:0007669"/>
    <property type="project" value="UniProtKB-KW"/>
</dbReference>
<comment type="pathway">
    <text evidence="2">Cell wall biogenesis; peptidoglycan biosynthesis.</text>
</comment>
<evidence type="ECO:0000256" key="11">
    <source>
        <dbReference type="ARBA" id="ARBA00039108"/>
    </source>
</evidence>
<keyword evidence="3" id="KW-0963">Cytoplasm</keyword>
<evidence type="ECO:0000256" key="8">
    <source>
        <dbReference type="ARBA" id="ARBA00023306"/>
    </source>
</evidence>
<comment type="subcellular location">
    <subcellularLocation>
        <location evidence="1">Cytoplasm</location>
    </subcellularLocation>
</comment>
<dbReference type="PANTHER" id="PTHR43783">
    <property type="entry name" value="UDP-N-ACETYLGLUCOSAMINE 1-CARBOXYVINYLTRANSFERASE"/>
    <property type="match status" value="1"/>
</dbReference>
<dbReference type="SUPFAM" id="SSF55205">
    <property type="entry name" value="EPT/RTPC-like"/>
    <property type="match status" value="1"/>
</dbReference>
<dbReference type="Gene3D" id="3.65.10.10">
    <property type="entry name" value="Enolpyruvate transferase domain"/>
    <property type="match status" value="2"/>
</dbReference>
<evidence type="ECO:0000256" key="4">
    <source>
        <dbReference type="ARBA" id="ARBA00022618"/>
    </source>
</evidence>
<dbReference type="InterPro" id="IPR013792">
    <property type="entry name" value="RNA3'P_cycl/enolpyr_Trfase_a/b"/>
</dbReference>
<name>A0A1F6DT69_9BACT</name>
<evidence type="ECO:0000256" key="3">
    <source>
        <dbReference type="ARBA" id="ARBA00022490"/>
    </source>
</evidence>
<keyword evidence="7" id="KW-0573">Peptidoglycan synthesis</keyword>
<dbReference type="GO" id="GO:0008760">
    <property type="term" value="F:UDP-N-acetylglucosamine 1-carboxyvinyltransferase activity"/>
    <property type="evidence" value="ECO:0007669"/>
    <property type="project" value="UniProtKB-EC"/>
</dbReference>
<dbReference type="Pfam" id="PF00275">
    <property type="entry name" value="EPSP_synthase"/>
    <property type="match status" value="1"/>
</dbReference>
<comment type="similarity">
    <text evidence="10">Belongs to the EPSP synthase family. MurA subfamily.</text>
</comment>
<evidence type="ECO:0000256" key="9">
    <source>
        <dbReference type="ARBA" id="ARBA00023316"/>
    </source>
</evidence>
<dbReference type="EMBL" id="MFLJ01000021">
    <property type="protein sequence ID" value="OGG64480.1"/>
    <property type="molecule type" value="Genomic_DNA"/>
</dbReference>
<accession>A0A1F6DT69</accession>
<gene>
    <name evidence="17" type="ORF">A3C94_02520</name>
</gene>